<dbReference type="VEuPathDB" id="VectorBase:GPPI045523"/>
<feature type="transmembrane region" description="Helical" evidence="1">
    <location>
        <begin position="32"/>
        <end position="57"/>
    </location>
</feature>
<reference evidence="3" key="1">
    <citation type="submission" date="2015-01" db="EMBL/GenBank/DDBJ databases">
        <authorList>
            <person name="Aksoy S."/>
            <person name="Warren W."/>
            <person name="Wilson R.K."/>
        </authorList>
    </citation>
    <scope>NUCLEOTIDE SEQUENCE [LARGE SCALE GENOMIC DNA]</scope>
    <source>
        <strain evidence="3">IAEA</strain>
    </source>
</reference>
<dbReference type="EnsemblMetazoa" id="GPPI045523-RA">
    <property type="protein sequence ID" value="GPPI045523-PA"/>
    <property type="gene ID" value="GPPI045523"/>
</dbReference>
<dbReference type="EMBL" id="JXJN01023365">
    <property type="status" value="NOT_ANNOTATED_CDS"/>
    <property type="molecule type" value="Genomic_DNA"/>
</dbReference>
<name>A0A1B0BEG2_9MUSC</name>
<reference evidence="2" key="2">
    <citation type="submission" date="2020-05" db="UniProtKB">
        <authorList>
            <consortium name="EnsemblMetazoa"/>
        </authorList>
    </citation>
    <scope>IDENTIFICATION</scope>
    <source>
        <strain evidence="2">IAEA</strain>
    </source>
</reference>
<evidence type="ECO:0000313" key="3">
    <source>
        <dbReference type="Proteomes" id="UP000092460"/>
    </source>
</evidence>
<feature type="transmembrane region" description="Helical" evidence="1">
    <location>
        <begin position="69"/>
        <end position="88"/>
    </location>
</feature>
<accession>A0A1B0BEG2</accession>
<feature type="transmembrane region" description="Helical" evidence="1">
    <location>
        <begin position="94"/>
        <end position="111"/>
    </location>
</feature>
<keyword evidence="1" id="KW-1133">Transmembrane helix</keyword>
<proteinExistence type="predicted"/>
<evidence type="ECO:0000313" key="2">
    <source>
        <dbReference type="EnsemblMetazoa" id="GPPI045523-PA"/>
    </source>
</evidence>
<organism evidence="2 3">
    <name type="scientific">Glossina palpalis gambiensis</name>
    <dbReference type="NCBI Taxonomy" id="67801"/>
    <lineage>
        <taxon>Eukaryota</taxon>
        <taxon>Metazoa</taxon>
        <taxon>Ecdysozoa</taxon>
        <taxon>Arthropoda</taxon>
        <taxon>Hexapoda</taxon>
        <taxon>Insecta</taxon>
        <taxon>Pterygota</taxon>
        <taxon>Neoptera</taxon>
        <taxon>Endopterygota</taxon>
        <taxon>Diptera</taxon>
        <taxon>Brachycera</taxon>
        <taxon>Muscomorpha</taxon>
        <taxon>Hippoboscoidea</taxon>
        <taxon>Glossinidae</taxon>
        <taxon>Glossina</taxon>
    </lineage>
</organism>
<evidence type="ECO:0000256" key="1">
    <source>
        <dbReference type="SAM" id="Phobius"/>
    </source>
</evidence>
<keyword evidence="3" id="KW-1185">Reference proteome</keyword>
<dbReference type="Proteomes" id="UP000092460">
    <property type="component" value="Unassembled WGS sequence"/>
</dbReference>
<sequence>MKLNSKIKLALAGVVVTVAVPVLPLGCMRTCVNFGCCVAVLLETITPSSILLLWLRLSKLVGSVLISKLFVVVVEGTDAVAALFDGTLFDVGELLSAAAAAAAFCSCFLACSSSCCSRLRFFAAA</sequence>
<dbReference type="AlphaFoldDB" id="A0A1B0BEG2"/>
<dbReference type="EMBL" id="JXJN01012883">
    <property type="status" value="NOT_ANNOTATED_CDS"/>
    <property type="molecule type" value="Genomic_DNA"/>
</dbReference>
<protein>
    <submittedName>
        <fullName evidence="2">Uncharacterized protein</fullName>
    </submittedName>
</protein>
<keyword evidence="1" id="KW-0812">Transmembrane</keyword>
<feature type="transmembrane region" description="Helical" evidence="1">
    <location>
        <begin position="7"/>
        <end position="26"/>
    </location>
</feature>
<dbReference type="EnsemblMetazoa" id="GPPI027360-RA">
    <property type="protein sequence ID" value="GPPI027360-PA"/>
    <property type="gene ID" value="GPPI027360"/>
</dbReference>
<dbReference type="VEuPathDB" id="VectorBase:GPPI027360"/>
<keyword evidence="1" id="KW-0472">Membrane</keyword>